<accession>A0A1Y5REA3</accession>
<dbReference type="PRINTS" id="PR00039">
    <property type="entry name" value="HTHLYSR"/>
</dbReference>
<evidence type="ECO:0000259" key="5">
    <source>
        <dbReference type="PROSITE" id="PS50931"/>
    </source>
</evidence>
<dbReference type="GO" id="GO:0043565">
    <property type="term" value="F:sequence-specific DNA binding"/>
    <property type="evidence" value="ECO:0007669"/>
    <property type="project" value="TreeGrafter"/>
</dbReference>
<dbReference type="PANTHER" id="PTHR30537">
    <property type="entry name" value="HTH-TYPE TRANSCRIPTIONAL REGULATOR"/>
    <property type="match status" value="1"/>
</dbReference>
<dbReference type="PROSITE" id="PS50931">
    <property type="entry name" value="HTH_LYSR"/>
    <property type="match status" value="1"/>
</dbReference>
<dbReference type="AlphaFoldDB" id="A0A1Y5REA3"/>
<sequence length="303" mass="33459">MDDTLTSTDWTLIQSFVAVAEHGSLSGAARALGRSQPTLGRQIQALETSLGVSLFDRHARGLSLSDTGSRLLPLAQQMHEAMQALTLTAAGQSKDLSGTVRLTASVFMSHHVLPDILARIRQTEPQIQLELVPTDATENLLYREADIAIRMYRPRQLDIMAQRVGSIELGAYAAHSYLDRKGHPEKIEDLFDHDIVGYDANDLIIQTMQEMGYSVSRSQFPVRCDNQSAYWQLVRAGCGIGFCQTSVADADTTVAKLDLDLNIPPLEVWLAAPQAMHQTPRIRRVWDLLVTELLAVQDGKSPV</sequence>
<protein>
    <submittedName>
        <fullName evidence="6">HTH-type transcriptional regulator CatM</fullName>
    </submittedName>
</protein>
<gene>
    <name evidence="6" type="primary">catM</name>
    <name evidence="6" type="ORF">TRL7639_00148</name>
</gene>
<evidence type="ECO:0000256" key="2">
    <source>
        <dbReference type="ARBA" id="ARBA00023015"/>
    </source>
</evidence>
<dbReference type="Pfam" id="PF03466">
    <property type="entry name" value="LysR_substrate"/>
    <property type="match status" value="1"/>
</dbReference>
<dbReference type="FunFam" id="1.10.10.10:FF:000001">
    <property type="entry name" value="LysR family transcriptional regulator"/>
    <property type="match status" value="1"/>
</dbReference>
<evidence type="ECO:0000313" key="6">
    <source>
        <dbReference type="EMBL" id="SLN12900.1"/>
    </source>
</evidence>
<dbReference type="RefSeq" id="WP_085793906.1">
    <property type="nucleotide sequence ID" value="NZ_FWFO01000001.1"/>
</dbReference>
<dbReference type="OrthoDB" id="9798121at2"/>
<keyword evidence="4" id="KW-0804">Transcription</keyword>
<dbReference type="Pfam" id="PF00126">
    <property type="entry name" value="HTH_1"/>
    <property type="match status" value="1"/>
</dbReference>
<feature type="domain" description="HTH lysR-type" evidence="5">
    <location>
        <begin position="8"/>
        <end position="65"/>
    </location>
</feature>
<dbReference type="SUPFAM" id="SSF53850">
    <property type="entry name" value="Periplasmic binding protein-like II"/>
    <property type="match status" value="1"/>
</dbReference>
<evidence type="ECO:0000256" key="4">
    <source>
        <dbReference type="ARBA" id="ARBA00023163"/>
    </source>
</evidence>
<dbReference type="InterPro" id="IPR058163">
    <property type="entry name" value="LysR-type_TF_proteobact-type"/>
</dbReference>
<evidence type="ECO:0000256" key="1">
    <source>
        <dbReference type="ARBA" id="ARBA00009437"/>
    </source>
</evidence>
<dbReference type="GO" id="GO:0003700">
    <property type="term" value="F:DNA-binding transcription factor activity"/>
    <property type="evidence" value="ECO:0007669"/>
    <property type="project" value="InterPro"/>
</dbReference>
<keyword evidence="7" id="KW-1185">Reference proteome</keyword>
<dbReference type="Proteomes" id="UP000193077">
    <property type="component" value="Unassembled WGS sequence"/>
</dbReference>
<keyword evidence="2" id="KW-0805">Transcription regulation</keyword>
<dbReference type="InterPro" id="IPR036388">
    <property type="entry name" value="WH-like_DNA-bd_sf"/>
</dbReference>
<evidence type="ECO:0000256" key="3">
    <source>
        <dbReference type="ARBA" id="ARBA00023125"/>
    </source>
</evidence>
<evidence type="ECO:0000313" key="7">
    <source>
        <dbReference type="Proteomes" id="UP000193077"/>
    </source>
</evidence>
<dbReference type="Gene3D" id="3.40.190.290">
    <property type="match status" value="1"/>
</dbReference>
<dbReference type="InterPro" id="IPR000847">
    <property type="entry name" value="LysR_HTH_N"/>
</dbReference>
<name>A0A1Y5REA3_9RHOB</name>
<dbReference type="SUPFAM" id="SSF46785">
    <property type="entry name" value="Winged helix' DNA-binding domain"/>
    <property type="match status" value="1"/>
</dbReference>
<dbReference type="InterPro" id="IPR036390">
    <property type="entry name" value="WH_DNA-bd_sf"/>
</dbReference>
<proteinExistence type="inferred from homology"/>
<dbReference type="GO" id="GO:0006351">
    <property type="term" value="P:DNA-templated transcription"/>
    <property type="evidence" value="ECO:0007669"/>
    <property type="project" value="TreeGrafter"/>
</dbReference>
<organism evidence="6 7">
    <name type="scientific">Falsiruegeria litorea R37</name>
    <dbReference type="NCBI Taxonomy" id="1200284"/>
    <lineage>
        <taxon>Bacteria</taxon>
        <taxon>Pseudomonadati</taxon>
        <taxon>Pseudomonadota</taxon>
        <taxon>Alphaproteobacteria</taxon>
        <taxon>Rhodobacterales</taxon>
        <taxon>Roseobacteraceae</taxon>
        <taxon>Falsiruegeria</taxon>
    </lineage>
</organism>
<dbReference type="InterPro" id="IPR005119">
    <property type="entry name" value="LysR_subst-bd"/>
</dbReference>
<keyword evidence="3" id="KW-0238">DNA-binding</keyword>
<comment type="similarity">
    <text evidence="1">Belongs to the LysR transcriptional regulatory family.</text>
</comment>
<dbReference type="EMBL" id="FWFO01000001">
    <property type="protein sequence ID" value="SLN12900.1"/>
    <property type="molecule type" value="Genomic_DNA"/>
</dbReference>
<dbReference type="Gene3D" id="1.10.10.10">
    <property type="entry name" value="Winged helix-like DNA-binding domain superfamily/Winged helix DNA-binding domain"/>
    <property type="match status" value="1"/>
</dbReference>
<dbReference type="PANTHER" id="PTHR30537:SF3">
    <property type="entry name" value="TRANSCRIPTIONAL REGULATORY PROTEIN"/>
    <property type="match status" value="1"/>
</dbReference>
<reference evidence="6 7" key="1">
    <citation type="submission" date="2017-03" db="EMBL/GenBank/DDBJ databases">
        <authorList>
            <person name="Afonso C.L."/>
            <person name="Miller P.J."/>
            <person name="Scott M.A."/>
            <person name="Spackman E."/>
            <person name="Goraichik I."/>
            <person name="Dimitrov K.M."/>
            <person name="Suarez D.L."/>
            <person name="Swayne D.E."/>
        </authorList>
    </citation>
    <scope>NUCLEOTIDE SEQUENCE [LARGE SCALE GENOMIC DNA]</scope>
    <source>
        <strain evidence="6 7">CECT 7639</strain>
    </source>
</reference>